<dbReference type="CDD" id="cd00207">
    <property type="entry name" value="fer2"/>
    <property type="match status" value="1"/>
</dbReference>
<keyword evidence="2" id="KW-0560">Oxidoreductase</keyword>
<gene>
    <name evidence="5" type="ORF">LEM8419_01757</name>
</gene>
<keyword evidence="3" id="KW-0408">Iron</keyword>
<organism evidence="5 6">
    <name type="scientific">Neolewinella maritima</name>
    <dbReference type="NCBI Taxonomy" id="1383882"/>
    <lineage>
        <taxon>Bacteria</taxon>
        <taxon>Pseudomonadati</taxon>
        <taxon>Bacteroidota</taxon>
        <taxon>Saprospiria</taxon>
        <taxon>Saprospirales</taxon>
        <taxon>Lewinellaceae</taxon>
        <taxon>Neolewinella</taxon>
    </lineage>
</organism>
<protein>
    <recommendedName>
        <fullName evidence="4">2Fe-2S ferredoxin-type domain-containing protein</fullName>
    </recommendedName>
</protein>
<proteinExistence type="predicted"/>
<reference evidence="5" key="1">
    <citation type="submission" date="2021-12" db="EMBL/GenBank/DDBJ databases">
        <authorList>
            <person name="Rodrigo-Torres L."/>
            <person name="Arahal R. D."/>
            <person name="Lucena T."/>
        </authorList>
    </citation>
    <scope>NUCLEOTIDE SEQUENCE</scope>
    <source>
        <strain evidence="5">CECT 8419</strain>
    </source>
</reference>
<evidence type="ECO:0000256" key="2">
    <source>
        <dbReference type="ARBA" id="ARBA00023002"/>
    </source>
</evidence>
<sequence>MKQPEQTPADPAERTFTEDEERILTQLGLTGASRRKFLTGVSAASLSLLASPLFAGGGADTDVAALPTRPPEGLLNELDVVLRVNGTTNPLTVDSRTTLLDALREHLALTGTKKGCNQGQCGACTVMIDGTRKLSCLTLAATCGDKEITTVEGLAAGSELHPMQAAFLKHDGFQCGYCTPGQICSSVALLEEAKRGEASYVTEEVTDINKNLELSEEEIRERMSGNICRCGAYNNIVRAIQEVQFGERAAGNWTFATAEQLQQAAKKS</sequence>
<dbReference type="PROSITE" id="PS51085">
    <property type="entry name" value="2FE2S_FER_2"/>
    <property type="match status" value="1"/>
</dbReference>
<feature type="domain" description="2Fe-2S ferredoxin-type" evidence="4">
    <location>
        <begin position="78"/>
        <end position="154"/>
    </location>
</feature>
<dbReference type="InterPro" id="IPR006058">
    <property type="entry name" value="2Fe2S_fd_BS"/>
</dbReference>
<dbReference type="Gene3D" id="1.10.150.120">
    <property type="entry name" value="[2Fe-2S]-binding domain"/>
    <property type="match status" value="1"/>
</dbReference>
<evidence type="ECO:0000259" key="4">
    <source>
        <dbReference type="PROSITE" id="PS51085"/>
    </source>
</evidence>
<keyword evidence="6" id="KW-1185">Reference proteome</keyword>
<dbReference type="InterPro" id="IPR001041">
    <property type="entry name" value="2Fe-2S_ferredoxin-type"/>
</dbReference>
<dbReference type="Proteomes" id="UP000837803">
    <property type="component" value="Unassembled WGS sequence"/>
</dbReference>
<dbReference type="InterPro" id="IPR052914">
    <property type="entry name" value="Aldehyde_Oxdr_Iron-Sulfur"/>
</dbReference>
<evidence type="ECO:0000313" key="6">
    <source>
        <dbReference type="Proteomes" id="UP000837803"/>
    </source>
</evidence>
<dbReference type="Gene3D" id="3.10.20.30">
    <property type="match status" value="1"/>
</dbReference>
<accession>A0ABN8F1J6</accession>
<dbReference type="RefSeq" id="WP_238750660.1">
    <property type="nucleotide sequence ID" value="NZ_CAKLPZ010000002.1"/>
</dbReference>
<dbReference type="PROSITE" id="PS51318">
    <property type="entry name" value="TAT"/>
    <property type="match status" value="1"/>
</dbReference>
<dbReference type="InterPro" id="IPR036884">
    <property type="entry name" value="2Fe-2S-bd_dom_sf"/>
</dbReference>
<dbReference type="Pfam" id="PF01799">
    <property type="entry name" value="Fer2_2"/>
    <property type="match status" value="1"/>
</dbReference>
<dbReference type="InterPro" id="IPR006311">
    <property type="entry name" value="TAT_signal"/>
</dbReference>
<dbReference type="SUPFAM" id="SSF54292">
    <property type="entry name" value="2Fe-2S ferredoxin-like"/>
    <property type="match status" value="1"/>
</dbReference>
<evidence type="ECO:0000256" key="3">
    <source>
        <dbReference type="ARBA" id="ARBA00023004"/>
    </source>
</evidence>
<evidence type="ECO:0000313" key="5">
    <source>
        <dbReference type="EMBL" id="CAH1000623.1"/>
    </source>
</evidence>
<dbReference type="InterPro" id="IPR012675">
    <property type="entry name" value="Beta-grasp_dom_sf"/>
</dbReference>
<keyword evidence="1" id="KW-0479">Metal-binding</keyword>
<dbReference type="PROSITE" id="PS00197">
    <property type="entry name" value="2FE2S_FER_1"/>
    <property type="match status" value="1"/>
</dbReference>
<dbReference type="PANTHER" id="PTHR45331:SF1">
    <property type="entry name" value="ALDEHYDE OXIDOREDUCTASE IRON-SULFUR-BINDING SUBUNIT PAOA"/>
    <property type="match status" value="1"/>
</dbReference>
<dbReference type="InterPro" id="IPR002888">
    <property type="entry name" value="2Fe-2S-bd"/>
</dbReference>
<dbReference type="EMBL" id="CAKLPZ010000002">
    <property type="protein sequence ID" value="CAH1000623.1"/>
    <property type="molecule type" value="Genomic_DNA"/>
</dbReference>
<dbReference type="InterPro" id="IPR036010">
    <property type="entry name" value="2Fe-2S_ferredoxin-like_sf"/>
</dbReference>
<comment type="caution">
    <text evidence="5">The sequence shown here is derived from an EMBL/GenBank/DDBJ whole genome shotgun (WGS) entry which is preliminary data.</text>
</comment>
<name>A0ABN8F1J6_9BACT</name>
<dbReference type="Pfam" id="PF00111">
    <property type="entry name" value="Fer2"/>
    <property type="match status" value="1"/>
</dbReference>
<evidence type="ECO:0000256" key="1">
    <source>
        <dbReference type="ARBA" id="ARBA00022723"/>
    </source>
</evidence>
<dbReference type="PANTHER" id="PTHR45331">
    <property type="entry name" value="OXIDOREDUCTASE, IRON-SULPHUR BINDING SUBUNIT-RELATED-RELATED"/>
    <property type="match status" value="1"/>
</dbReference>
<dbReference type="SUPFAM" id="SSF47741">
    <property type="entry name" value="CO dehydrogenase ISP C-domain like"/>
    <property type="match status" value="1"/>
</dbReference>